<feature type="domain" description="NERD" evidence="1">
    <location>
        <begin position="50"/>
        <end position="155"/>
    </location>
</feature>
<proteinExistence type="predicted"/>
<protein>
    <recommendedName>
        <fullName evidence="1">NERD domain-containing protein</fullName>
    </recommendedName>
</protein>
<evidence type="ECO:0000259" key="1">
    <source>
        <dbReference type="Pfam" id="PF08378"/>
    </source>
</evidence>
<gene>
    <name evidence="2" type="ORF">GCM10011583_69420</name>
</gene>
<reference evidence="3" key="1">
    <citation type="journal article" date="2019" name="Int. J. Syst. Evol. Microbiol.">
        <title>The Global Catalogue of Microorganisms (GCM) 10K type strain sequencing project: providing services to taxonomists for standard genome sequencing and annotation.</title>
        <authorList>
            <consortium name="The Broad Institute Genomics Platform"/>
            <consortium name="The Broad Institute Genome Sequencing Center for Infectious Disease"/>
            <person name="Wu L."/>
            <person name="Ma J."/>
        </authorList>
    </citation>
    <scope>NUCLEOTIDE SEQUENCE [LARGE SCALE GENOMIC DNA]</scope>
    <source>
        <strain evidence="3">CGMCC 4.7275</strain>
    </source>
</reference>
<evidence type="ECO:0000313" key="2">
    <source>
        <dbReference type="EMBL" id="GGK27530.1"/>
    </source>
</evidence>
<dbReference type="InterPro" id="IPR011528">
    <property type="entry name" value="NERD"/>
</dbReference>
<accession>A0ABQ2EY59</accession>
<evidence type="ECO:0000313" key="3">
    <source>
        <dbReference type="Proteomes" id="UP000660265"/>
    </source>
</evidence>
<dbReference type="EMBL" id="BMMV01000035">
    <property type="protein sequence ID" value="GGK27530.1"/>
    <property type="molecule type" value="Genomic_DNA"/>
</dbReference>
<keyword evidence="3" id="KW-1185">Reference proteome</keyword>
<sequence>MSAGNSASARAEALRAAARKGWWRRVLGWIGIGGRATRHADARAALWSHGAAGEERTAGLLVGLQAQGWVVWHDLMLWGRRFNLDHVLISPCGTAVVVLDTKAWRRTWTTGLVYERVCCGPEDRHIQVEKVASYAQAVAAVAGLHPAVVRPLIVVHGSPVADGLLVAMTPHGPVQVLSPGFLVPTLVNSTGEFDVWRARALAEQVGRVLTPYVDQG</sequence>
<dbReference type="Pfam" id="PF08378">
    <property type="entry name" value="NERD"/>
    <property type="match status" value="1"/>
</dbReference>
<organism evidence="2 3">
    <name type="scientific">Streptomyces camponoticapitis</name>
    <dbReference type="NCBI Taxonomy" id="1616125"/>
    <lineage>
        <taxon>Bacteria</taxon>
        <taxon>Bacillati</taxon>
        <taxon>Actinomycetota</taxon>
        <taxon>Actinomycetes</taxon>
        <taxon>Kitasatosporales</taxon>
        <taxon>Streptomycetaceae</taxon>
        <taxon>Streptomyces</taxon>
    </lineage>
</organism>
<comment type="caution">
    <text evidence="2">The sequence shown here is derived from an EMBL/GenBank/DDBJ whole genome shotgun (WGS) entry which is preliminary data.</text>
</comment>
<dbReference type="Proteomes" id="UP000660265">
    <property type="component" value="Unassembled WGS sequence"/>
</dbReference>
<dbReference type="RefSeq" id="WP_189111580.1">
    <property type="nucleotide sequence ID" value="NZ_BMMV01000035.1"/>
</dbReference>
<name>A0ABQ2EY59_9ACTN</name>